<comment type="caution">
    <text evidence="2">The sequence shown here is derived from an EMBL/GenBank/DDBJ whole genome shotgun (WGS) entry which is preliminary data.</text>
</comment>
<feature type="transmembrane region" description="Helical" evidence="1">
    <location>
        <begin position="44"/>
        <end position="65"/>
    </location>
</feature>
<keyword evidence="1" id="KW-0472">Membrane</keyword>
<gene>
    <name evidence="2" type="ORF">L1049_017431</name>
</gene>
<evidence type="ECO:0000256" key="1">
    <source>
        <dbReference type="SAM" id="Phobius"/>
    </source>
</evidence>
<dbReference type="EMBL" id="JBBPBK010000003">
    <property type="protein sequence ID" value="KAK9288960.1"/>
    <property type="molecule type" value="Genomic_DNA"/>
</dbReference>
<feature type="transmembrane region" description="Helical" evidence="1">
    <location>
        <begin position="20"/>
        <end position="38"/>
    </location>
</feature>
<protein>
    <submittedName>
        <fullName evidence="2">Uncharacterized protein</fullName>
    </submittedName>
</protein>
<evidence type="ECO:0000313" key="2">
    <source>
        <dbReference type="EMBL" id="KAK9288960.1"/>
    </source>
</evidence>
<reference evidence="2 3" key="1">
    <citation type="journal article" date="2024" name="Plant J.">
        <title>Genome sequences and population genomics reveal climatic adaptation and genomic divergence between two closely related sweetgum species.</title>
        <authorList>
            <person name="Xu W.Q."/>
            <person name="Ren C.Q."/>
            <person name="Zhang X.Y."/>
            <person name="Comes H.P."/>
            <person name="Liu X.H."/>
            <person name="Li Y.G."/>
            <person name="Kettle C.J."/>
            <person name="Jalonen R."/>
            <person name="Gaisberger H."/>
            <person name="Ma Y.Z."/>
            <person name="Qiu Y.X."/>
        </authorList>
    </citation>
    <scope>NUCLEOTIDE SEQUENCE [LARGE SCALE GENOMIC DNA]</scope>
    <source>
        <strain evidence="2">Hangzhou</strain>
    </source>
</reference>
<accession>A0AAP0S167</accession>
<keyword evidence="1" id="KW-1133">Transmembrane helix</keyword>
<name>A0AAP0S167_LIQFO</name>
<keyword evidence="1" id="KW-0812">Transmembrane</keyword>
<evidence type="ECO:0000313" key="3">
    <source>
        <dbReference type="Proteomes" id="UP001415857"/>
    </source>
</evidence>
<dbReference type="AlphaFoldDB" id="A0AAP0S167"/>
<organism evidence="2 3">
    <name type="scientific">Liquidambar formosana</name>
    <name type="common">Formosan gum</name>
    <dbReference type="NCBI Taxonomy" id="63359"/>
    <lineage>
        <taxon>Eukaryota</taxon>
        <taxon>Viridiplantae</taxon>
        <taxon>Streptophyta</taxon>
        <taxon>Embryophyta</taxon>
        <taxon>Tracheophyta</taxon>
        <taxon>Spermatophyta</taxon>
        <taxon>Magnoliopsida</taxon>
        <taxon>eudicotyledons</taxon>
        <taxon>Gunneridae</taxon>
        <taxon>Pentapetalae</taxon>
        <taxon>Saxifragales</taxon>
        <taxon>Altingiaceae</taxon>
        <taxon>Liquidambar</taxon>
    </lineage>
</organism>
<proteinExistence type="predicted"/>
<sequence length="75" mass="8439">MGKEGQGWRQLLSEELASLLFLYSAVAYMVSPVAVMYFEEVDVAVVMVVPVVVLDLVLLELVLVAEDKDMYRGWD</sequence>
<dbReference type="Proteomes" id="UP001415857">
    <property type="component" value="Unassembled WGS sequence"/>
</dbReference>
<keyword evidence="3" id="KW-1185">Reference proteome</keyword>